<proteinExistence type="predicted"/>
<dbReference type="AlphaFoldDB" id="A0A834E6M8"/>
<comment type="caution">
    <text evidence="1">The sequence shown here is derived from an EMBL/GenBank/DDBJ whole genome shotgun (WGS) entry which is preliminary data.</text>
</comment>
<accession>A0A834E6M8</accession>
<evidence type="ECO:0000313" key="1">
    <source>
        <dbReference type="EMBL" id="KAF6109780.1"/>
    </source>
</evidence>
<protein>
    <submittedName>
        <fullName evidence="1">Uncharacterized protein</fullName>
    </submittedName>
</protein>
<reference evidence="1 2" key="1">
    <citation type="journal article" date="2020" name="Nature">
        <title>Six reference-quality genomes reveal evolution of bat adaptations.</title>
        <authorList>
            <person name="Jebb D."/>
            <person name="Huang Z."/>
            <person name="Pippel M."/>
            <person name="Hughes G.M."/>
            <person name="Lavrichenko K."/>
            <person name="Devanna P."/>
            <person name="Winkler S."/>
            <person name="Jermiin L.S."/>
            <person name="Skirmuntt E.C."/>
            <person name="Katzourakis A."/>
            <person name="Burkitt-Gray L."/>
            <person name="Ray D.A."/>
            <person name="Sullivan K.A.M."/>
            <person name="Roscito J.G."/>
            <person name="Kirilenko B.M."/>
            <person name="Davalos L.M."/>
            <person name="Corthals A.P."/>
            <person name="Power M.L."/>
            <person name="Jones G."/>
            <person name="Ransome R.D."/>
            <person name="Dechmann D.K.N."/>
            <person name="Locatelli A.G."/>
            <person name="Puechmaille S.J."/>
            <person name="Fedrigo O."/>
            <person name="Jarvis E.D."/>
            <person name="Hiller M."/>
            <person name="Vernes S.C."/>
            <person name="Myers E.W."/>
            <person name="Teeling E.C."/>
        </authorList>
    </citation>
    <scope>NUCLEOTIDE SEQUENCE [LARGE SCALE GENOMIC DNA]</scope>
    <source>
        <strain evidence="1">Bat1K_MPI-CBG_1</strain>
    </source>
</reference>
<evidence type="ECO:0000313" key="2">
    <source>
        <dbReference type="Proteomes" id="UP000664940"/>
    </source>
</evidence>
<dbReference type="Proteomes" id="UP000664940">
    <property type="component" value="Unassembled WGS sequence"/>
</dbReference>
<sequence>MHKNKWNNKSTSLPFILKPIKLLKIGPGALAIVAQWLQCQSLNQRVTGSVPGMRPDWESNQRPFGFAGPCLIHQATPARAIYCYFSVYFFYLQKTFTVKQFAMLNQQQPYLMFMVSWMHPFSCV</sequence>
<dbReference type="EMBL" id="JABVXQ010000005">
    <property type="protein sequence ID" value="KAF6109780.1"/>
    <property type="molecule type" value="Genomic_DNA"/>
</dbReference>
<gene>
    <name evidence="1" type="ORF">HJG60_010983</name>
</gene>
<organism evidence="1 2">
    <name type="scientific">Phyllostomus discolor</name>
    <name type="common">pale spear-nosed bat</name>
    <dbReference type="NCBI Taxonomy" id="89673"/>
    <lineage>
        <taxon>Eukaryota</taxon>
        <taxon>Metazoa</taxon>
        <taxon>Chordata</taxon>
        <taxon>Craniata</taxon>
        <taxon>Vertebrata</taxon>
        <taxon>Euteleostomi</taxon>
        <taxon>Mammalia</taxon>
        <taxon>Eutheria</taxon>
        <taxon>Laurasiatheria</taxon>
        <taxon>Chiroptera</taxon>
        <taxon>Yangochiroptera</taxon>
        <taxon>Phyllostomidae</taxon>
        <taxon>Phyllostominae</taxon>
        <taxon>Phyllostomus</taxon>
    </lineage>
</organism>
<name>A0A834E6M8_9CHIR</name>